<proteinExistence type="predicted"/>
<feature type="domain" description="Bulb-type lectin" evidence="1">
    <location>
        <begin position="1"/>
        <end position="90"/>
    </location>
</feature>
<dbReference type="PROSITE" id="PS50927">
    <property type="entry name" value="BULB_LECTIN"/>
    <property type="match status" value="1"/>
</dbReference>
<dbReference type="SUPFAM" id="SSF51110">
    <property type="entry name" value="alpha-D-mannose-specific plant lectins"/>
    <property type="match status" value="1"/>
</dbReference>
<keyword evidence="3" id="KW-1185">Reference proteome</keyword>
<dbReference type="AlphaFoldDB" id="A0AAD5Y518"/>
<evidence type="ECO:0000313" key="3">
    <source>
        <dbReference type="Proteomes" id="UP001210925"/>
    </source>
</evidence>
<dbReference type="InterPro" id="IPR001480">
    <property type="entry name" value="Bulb-type_lectin_dom"/>
</dbReference>
<accession>A0AAD5Y518</accession>
<reference evidence="2" key="1">
    <citation type="submission" date="2020-05" db="EMBL/GenBank/DDBJ databases">
        <title>Phylogenomic resolution of chytrid fungi.</title>
        <authorList>
            <person name="Stajich J.E."/>
            <person name="Amses K."/>
            <person name="Simmons R."/>
            <person name="Seto K."/>
            <person name="Myers J."/>
            <person name="Bonds A."/>
            <person name="Quandt C.A."/>
            <person name="Barry K."/>
            <person name="Liu P."/>
            <person name="Grigoriev I."/>
            <person name="Longcore J.E."/>
            <person name="James T.Y."/>
        </authorList>
    </citation>
    <scope>NUCLEOTIDE SEQUENCE</scope>
    <source>
        <strain evidence="2">PLAUS21</strain>
    </source>
</reference>
<dbReference type="SMART" id="SM00108">
    <property type="entry name" value="B_lectin"/>
    <property type="match status" value="1"/>
</dbReference>
<protein>
    <recommendedName>
        <fullName evidence="1">Bulb-type lectin domain-containing protein</fullName>
    </recommendedName>
</protein>
<dbReference type="InterPro" id="IPR036426">
    <property type="entry name" value="Bulb-type_lectin_dom_sf"/>
</dbReference>
<comment type="caution">
    <text evidence="2">The sequence shown here is derived from an EMBL/GenBank/DDBJ whole genome shotgun (WGS) entry which is preliminary data.</text>
</comment>
<evidence type="ECO:0000313" key="2">
    <source>
        <dbReference type="EMBL" id="KAJ3259391.1"/>
    </source>
</evidence>
<dbReference type="CDD" id="cd00028">
    <property type="entry name" value="B_lectin"/>
    <property type="match status" value="1"/>
</dbReference>
<dbReference type="EMBL" id="JADGKB010000018">
    <property type="protein sequence ID" value="KAJ3259391.1"/>
    <property type="molecule type" value="Genomic_DNA"/>
</dbReference>
<dbReference type="Proteomes" id="UP001210925">
    <property type="component" value="Unassembled WGS sequence"/>
</dbReference>
<sequence>MQNDCNLVLYSNNKPIWSSNTYIGAHDGEHKCDSSYAFMQTDGNFVVYDGNNHALWATGTQGSNYYAIIQDDGNFVIYDPANENAVWASNTNGQL</sequence>
<gene>
    <name evidence="2" type="ORF">HK103_002294</name>
</gene>
<evidence type="ECO:0000259" key="1">
    <source>
        <dbReference type="PROSITE" id="PS50927"/>
    </source>
</evidence>
<dbReference type="Gene3D" id="2.90.10.10">
    <property type="entry name" value="Bulb-type lectin domain"/>
    <property type="match status" value="2"/>
</dbReference>
<name>A0AAD5Y518_9FUNG</name>
<organism evidence="2 3">
    <name type="scientific">Boothiomyces macroporosus</name>
    <dbReference type="NCBI Taxonomy" id="261099"/>
    <lineage>
        <taxon>Eukaryota</taxon>
        <taxon>Fungi</taxon>
        <taxon>Fungi incertae sedis</taxon>
        <taxon>Chytridiomycota</taxon>
        <taxon>Chytridiomycota incertae sedis</taxon>
        <taxon>Chytridiomycetes</taxon>
        <taxon>Rhizophydiales</taxon>
        <taxon>Terramycetaceae</taxon>
        <taxon>Boothiomyces</taxon>
    </lineage>
</organism>